<dbReference type="EMBL" id="MU865985">
    <property type="protein sequence ID" value="KAK4443898.1"/>
    <property type="molecule type" value="Genomic_DNA"/>
</dbReference>
<dbReference type="InterPro" id="IPR054289">
    <property type="entry name" value="DUF7025"/>
</dbReference>
<dbReference type="GO" id="GO:0016887">
    <property type="term" value="F:ATP hydrolysis activity"/>
    <property type="evidence" value="ECO:0007669"/>
    <property type="project" value="InterPro"/>
</dbReference>
<dbReference type="Pfam" id="PF00004">
    <property type="entry name" value="AAA"/>
    <property type="match status" value="1"/>
</dbReference>
<accession>A0AAV9G6T2</accession>
<evidence type="ECO:0000259" key="1">
    <source>
        <dbReference type="SMART" id="SM00382"/>
    </source>
</evidence>
<dbReference type="GO" id="GO:0005524">
    <property type="term" value="F:ATP binding"/>
    <property type="evidence" value="ECO:0007669"/>
    <property type="project" value="InterPro"/>
</dbReference>
<evidence type="ECO:0000313" key="3">
    <source>
        <dbReference type="Proteomes" id="UP001321760"/>
    </source>
</evidence>
<dbReference type="SMART" id="SM00382">
    <property type="entry name" value="AAA"/>
    <property type="match status" value="1"/>
</dbReference>
<dbReference type="PANTHER" id="PTHR46411:SF3">
    <property type="entry name" value="AAA+ ATPASE DOMAIN-CONTAINING PROTEIN"/>
    <property type="match status" value="1"/>
</dbReference>
<reference evidence="2" key="1">
    <citation type="journal article" date="2023" name="Mol. Phylogenet. Evol.">
        <title>Genome-scale phylogeny and comparative genomics of the fungal order Sordariales.</title>
        <authorList>
            <person name="Hensen N."/>
            <person name="Bonometti L."/>
            <person name="Westerberg I."/>
            <person name="Brannstrom I.O."/>
            <person name="Guillou S."/>
            <person name="Cros-Aarteil S."/>
            <person name="Calhoun S."/>
            <person name="Haridas S."/>
            <person name="Kuo A."/>
            <person name="Mondo S."/>
            <person name="Pangilinan J."/>
            <person name="Riley R."/>
            <person name="LaButti K."/>
            <person name="Andreopoulos B."/>
            <person name="Lipzen A."/>
            <person name="Chen C."/>
            <person name="Yan M."/>
            <person name="Daum C."/>
            <person name="Ng V."/>
            <person name="Clum A."/>
            <person name="Steindorff A."/>
            <person name="Ohm R.A."/>
            <person name="Martin F."/>
            <person name="Silar P."/>
            <person name="Natvig D.O."/>
            <person name="Lalanne C."/>
            <person name="Gautier V."/>
            <person name="Ament-Velasquez S.L."/>
            <person name="Kruys A."/>
            <person name="Hutchinson M.I."/>
            <person name="Powell A.J."/>
            <person name="Barry K."/>
            <person name="Miller A.N."/>
            <person name="Grigoriev I.V."/>
            <person name="Debuchy R."/>
            <person name="Gladieux P."/>
            <person name="Hiltunen Thoren M."/>
            <person name="Johannesson H."/>
        </authorList>
    </citation>
    <scope>NUCLEOTIDE SEQUENCE</scope>
    <source>
        <strain evidence="2">PSN243</strain>
    </source>
</reference>
<reference evidence="2" key="2">
    <citation type="submission" date="2023-05" db="EMBL/GenBank/DDBJ databases">
        <authorList>
            <consortium name="Lawrence Berkeley National Laboratory"/>
            <person name="Steindorff A."/>
            <person name="Hensen N."/>
            <person name="Bonometti L."/>
            <person name="Westerberg I."/>
            <person name="Brannstrom I.O."/>
            <person name="Guillou S."/>
            <person name="Cros-Aarteil S."/>
            <person name="Calhoun S."/>
            <person name="Haridas S."/>
            <person name="Kuo A."/>
            <person name="Mondo S."/>
            <person name="Pangilinan J."/>
            <person name="Riley R."/>
            <person name="Labutti K."/>
            <person name="Andreopoulos B."/>
            <person name="Lipzen A."/>
            <person name="Chen C."/>
            <person name="Yanf M."/>
            <person name="Daum C."/>
            <person name="Ng V."/>
            <person name="Clum A."/>
            <person name="Ohm R."/>
            <person name="Martin F."/>
            <person name="Silar P."/>
            <person name="Natvig D."/>
            <person name="Lalanne C."/>
            <person name="Gautier V."/>
            <person name="Ament-Velasquez S.L."/>
            <person name="Kruys A."/>
            <person name="Hutchinson M.I."/>
            <person name="Powell A.J."/>
            <person name="Barry K."/>
            <person name="Miller A.N."/>
            <person name="Grigoriev I.V."/>
            <person name="Debuchy R."/>
            <person name="Gladieux P."/>
            <person name="Thoren M.H."/>
            <person name="Johannesson H."/>
        </authorList>
    </citation>
    <scope>NUCLEOTIDE SEQUENCE</scope>
    <source>
        <strain evidence="2">PSN243</strain>
    </source>
</reference>
<protein>
    <submittedName>
        <fullName evidence="2">AAA family</fullName>
    </submittedName>
</protein>
<dbReference type="InterPro" id="IPR003593">
    <property type="entry name" value="AAA+_ATPase"/>
</dbReference>
<comment type="caution">
    <text evidence="2">The sequence shown here is derived from an EMBL/GenBank/DDBJ whole genome shotgun (WGS) entry which is preliminary data.</text>
</comment>
<organism evidence="2 3">
    <name type="scientific">Podospora aff. communis PSN243</name>
    <dbReference type="NCBI Taxonomy" id="3040156"/>
    <lineage>
        <taxon>Eukaryota</taxon>
        <taxon>Fungi</taxon>
        <taxon>Dikarya</taxon>
        <taxon>Ascomycota</taxon>
        <taxon>Pezizomycotina</taxon>
        <taxon>Sordariomycetes</taxon>
        <taxon>Sordariomycetidae</taxon>
        <taxon>Sordariales</taxon>
        <taxon>Podosporaceae</taxon>
        <taxon>Podospora</taxon>
    </lineage>
</organism>
<dbReference type="InterPro" id="IPR003959">
    <property type="entry name" value="ATPase_AAA_core"/>
</dbReference>
<keyword evidence="3" id="KW-1185">Reference proteome</keyword>
<sequence length="633" mass="70930">MAAPGVGIQCETKTYLSGGTPSTNDNDGDQYALVVKESFDASQTTKRSLLVNSPFILKALHDSAAGSDLQEPLHLDSPFRLLHHNWDEIEEYYRLTTDDNARAHLHLLIEFMHSELGAERKRIQASIRTRQIGFEDLWYLLVPGQELYHSDGDHPWLLRCDKLSYRQDATRGPICLVTARYTDRSGDMAGEAELQVVIERSTFDRDGLANIVDLPVYPLEFWAGDATHLQKRLEDRGSLFLALSRGVHFKHYDGVAKYLQPRTGGQSHYSESGGEWLPFTETGRVIIDQAAYEREAGTRNLLAVDAIDPLTCPLFVVGYSPHRKTWCRYYVDNLSEIEWKADPWDSLLLQDRHKRTIKALIEFHSLPEDPYDEARQKGKGLVMLLHGHHGTGKTMTAETAAESANKVIIPLSPADLTTKDHLSTEHHLTQLFQNASKWGAILLLENADHFLSPNSNSPTLPDLLRRLEYFSGITFLTTNRLSALDAAVKSHVSLALTYESPGPESRRQLWLLFLSMVPEAELDMTPDKDVDRWHLMAEKLNGREIAHAVRTARTLARAEGVPLQLDHLLTVLGMRREFETALAKESGVDGQGAASPAPEGGIWKEGIMPSTDWIPASISSLPRLAVAKAKRPF</sequence>
<dbReference type="AlphaFoldDB" id="A0AAV9G6T2"/>
<dbReference type="Pfam" id="PF22942">
    <property type="entry name" value="DUF7025"/>
    <property type="match status" value="1"/>
</dbReference>
<dbReference type="Gene3D" id="3.40.50.300">
    <property type="entry name" value="P-loop containing nucleotide triphosphate hydrolases"/>
    <property type="match status" value="1"/>
</dbReference>
<name>A0AAV9G6T2_9PEZI</name>
<proteinExistence type="predicted"/>
<dbReference type="PANTHER" id="PTHR46411">
    <property type="entry name" value="FAMILY ATPASE, PUTATIVE-RELATED"/>
    <property type="match status" value="1"/>
</dbReference>
<dbReference type="InterPro" id="IPR027417">
    <property type="entry name" value="P-loop_NTPase"/>
</dbReference>
<gene>
    <name evidence="2" type="ORF">QBC34DRAFT_416324</name>
</gene>
<dbReference type="SUPFAM" id="SSF52540">
    <property type="entry name" value="P-loop containing nucleoside triphosphate hydrolases"/>
    <property type="match status" value="1"/>
</dbReference>
<evidence type="ECO:0000313" key="2">
    <source>
        <dbReference type="EMBL" id="KAK4443898.1"/>
    </source>
</evidence>
<feature type="domain" description="AAA+ ATPase" evidence="1">
    <location>
        <begin position="379"/>
        <end position="502"/>
    </location>
</feature>
<dbReference type="Proteomes" id="UP001321760">
    <property type="component" value="Unassembled WGS sequence"/>
</dbReference>